<sequence>MTGARILRWTVGAAGLAALGYGVSTLLTDPQVGDWHGVLRWLVLALLLHDGVLVPVTLLLGLAVGARWRARLRLPFLVAGSLTAVALPVLLRPGATANPSVLPLDYLRGWVLSLAVVGAVALLLPLCRRIPGLRFPGVRIPGGRRPGSGARGGRRTGRRRSGGTP</sequence>
<feature type="transmembrane region" description="Helical" evidence="2">
    <location>
        <begin position="39"/>
        <end position="64"/>
    </location>
</feature>
<name>A0ABS2TU35_9ACTN</name>
<evidence type="ECO:0000313" key="4">
    <source>
        <dbReference type="Proteomes" id="UP000749040"/>
    </source>
</evidence>
<dbReference type="RefSeq" id="WP_205358707.1">
    <property type="nucleotide sequence ID" value="NZ_JADKYB010000010.1"/>
</dbReference>
<proteinExistence type="predicted"/>
<feature type="transmembrane region" description="Helical" evidence="2">
    <location>
        <begin position="76"/>
        <end position="95"/>
    </location>
</feature>
<keyword evidence="2" id="KW-1133">Transmembrane helix</keyword>
<gene>
    <name evidence="3" type="ORF">ITX44_20300</name>
</gene>
<keyword evidence="4" id="KW-1185">Reference proteome</keyword>
<evidence type="ECO:0000256" key="1">
    <source>
        <dbReference type="SAM" id="MobiDB-lite"/>
    </source>
</evidence>
<feature type="transmembrane region" description="Helical" evidence="2">
    <location>
        <begin position="107"/>
        <end position="127"/>
    </location>
</feature>
<dbReference type="EMBL" id="JADKYB010000010">
    <property type="protein sequence ID" value="MBM9506844.1"/>
    <property type="molecule type" value="Genomic_DNA"/>
</dbReference>
<dbReference type="Proteomes" id="UP000749040">
    <property type="component" value="Unassembled WGS sequence"/>
</dbReference>
<reference evidence="3 4" key="1">
    <citation type="submission" date="2021-01" db="EMBL/GenBank/DDBJ databases">
        <title>Streptomyces acididurans sp. nov., isolated from a peat swamp forest soil.</title>
        <authorList>
            <person name="Chantavorakit T."/>
            <person name="Duangmal K."/>
        </authorList>
    </citation>
    <scope>NUCLEOTIDE SEQUENCE [LARGE SCALE GENOMIC DNA]</scope>
    <source>
        <strain evidence="3 4">KK5PA1</strain>
    </source>
</reference>
<feature type="region of interest" description="Disordered" evidence="1">
    <location>
        <begin position="141"/>
        <end position="165"/>
    </location>
</feature>
<protein>
    <submittedName>
        <fullName evidence="3">Uncharacterized protein</fullName>
    </submittedName>
</protein>
<evidence type="ECO:0000313" key="3">
    <source>
        <dbReference type="EMBL" id="MBM9506844.1"/>
    </source>
</evidence>
<accession>A0ABS2TU35</accession>
<keyword evidence="2" id="KW-0472">Membrane</keyword>
<organism evidence="3 4">
    <name type="scientific">Actinacidiphila acididurans</name>
    <dbReference type="NCBI Taxonomy" id="2784346"/>
    <lineage>
        <taxon>Bacteria</taxon>
        <taxon>Bacillati</taxon>
        <taxon>Actinomycetota</taxon>
        <taxon>Actinomycetes</taxon>
        <taxon>Kitasatosporales</taxon>
        <taxon>Streptomycetaceae</taxon>
        <taxon>Actinacidiphila</taxon>
    </lineage>
</organism>
<comment type="caution">
    <text evidence="3">The sequence shown here is derived from an EMBL/GenBank/DDBJ whole genome shotgun (WGS) entry which is preliminary data.</text>
</comment>
<keyword evidence="2" id="KW-0812">Transmembrane</keyword>
<feature type="transmembrane region" description="Helical" evidence="2">
    <location>
        <begin position="7"/>
        <end position="27"/>
    </location>
</feature>
<feature type="compositionally biased region" description="Basic residues" evidence="1">
    <location>
        <begin position="152"/>
        <end position="165"/>
    </location>
</feature>
<evidence type="ECO:0000256" key="2">
    <source>
        <dbReference type="SAM" id="Phobius"/>
    </source>
</evidence>